<sequence>MVEIEKSIRTEVNYNKILKLYLQDHGRLSIMKSKKNEQIKFTRSSLKNINWPTKEDVFAWISPEFIDKPHGFVNTNIYSKRRDMIAFRSAYFNGRTKVIGKLKLYLAILPIKENTTFLVKICEYTKDSDYINIKDGIVSVSACNDNSTQTHSAREKVELNISLGNVAWQMKKGSRLVVLIAASNFLANTVQLRYKDKFSESIKKTSEQMIYIGKESYLEVPLSYDEV</sequence>
<dbReference type="AlphaFoldDB" id="A0A3S6QPL4"/>
<accession>A0A3S6QPL4</accession>
<dbReference type="InterPro" id="IPR013736">
    <property type="entry name" value="Xaa-Pro_dipept_C"/>
</dbReference>
<dbReference type="KEGG" id="lhw:BSQ49_07150"/>
<organism evidence="2 3">
    <name type="scientific">Liquorilactobacillus hordei</name>
    <dbReference type="NCBI Taxonomy" id="468911"/>
    <lineage>
        <taxon>Bacteria</taxon>
        <taxon>Bacillati</taxon>
        <taxon>Bacillota</taxon>
        <taxon>Bacilli</taxon>
        <taxon>Lactobacillales</taxon>
        <taxon>Lactobacillaceae</taxon>
        <taxon>Liquorilactobacillus</taxon>
    </lineage>
</organism>
<protein>
    <recommendedName>
        <fullName evidence="1">Xaa-Pro dipeptidyl-peptidase C-terminal domain-containing protein</fullName>
    </recommendedName>
</protein>
<name>A0A3S6QPL4_9LACO</name>
<dbReference type="Pfam" id="PF08530">
    <property type="entry name" value="PepX_C"/>
    <property type="match status" value="1"/>
</dbReference>
<evidence type="ECO:0000313" key="3">
    <source>
        <dbReference type="Proteomes" id="UP000314960"/>
    </source>
</evidence>
<dbReference type="RefSeq" id="WP_181387730.1">
    <property type="nucleotide sequence ID" value="NZ_CP018176.1"/>
</dbReference>
<dbReference type="Proteomes" id="UP000314960">
    <property type="component" value="Chromosome"/>
</dbReference>
<dbReference type="Gene3D" id="2.60.120.260">
    <property type="entry name" value="Galactose-binding domain-like"/>
    <property type="match status" value="1"/>
</dbReference>
<evidence type="ECO:0000313" key="2">
    <source>
        <dbReference type="EMBL" id="AUJ29994.1"/>
    </source>
</evidence>
<dbReference type="EMBL" id="CP018176">
    <property type="protein sequence ID" value="AUJ29994.1"/>
    <property type="molecule type" value="Genomic_DNA"/>
</dbReference>
<proteinExistence type="predicted"/>
<dbReference type="SUPFAM" id="SSF49785">
    <property type="entry name" value="Galactose-binding domain-like"/>
    <property type="match status" value="1"/>
</dbReference>
<gene>
    <name evidence="2" type="ORF">BSQ49_07150</name>
</gene>
<feature type="domain" description="Xaa-Pro dipeptidyl-peptidase C-terminal" evidence="1">
    <location>
        <begin position="79"/>
        <end position="193"/>
    </location>
</feature>
<dbReference type="InterPro" id="IPR008979">
    <property type="entry name" value="Galactose-bd-like_sf"/>
</dbReference>
<reference evidence="2 3" key="1">
    <citation type="submission" date="2016-11" db="EMBL/GenBank/DDBJ databases">
        <title>Interaction between Lactobacillus species and yeast in water kefir.</title>
        <authorList>
            <person name="Behr J."/>
            <person name="Xu D."/>
            <person name="Vogel R.F."/>
        </authorList>
    </citation>
    <scope>NUCLEOTIDE SEQUENCE [LARGE SCALE GENOMIC DNA]</scope>
    <source>
        <strain evidence="2 3">TMW 1.1822</strain>
    </source>
</reference>
<dbReference type="GO" id="GO:0008239">
    <property type="term" value="F:dipeptidyl-peptidase activity"/>
    <property type="evidence" value="ECO:0007669"/>
    <property type="project" value="InterPro"/>
</dbReference>
<evidence type="ECO:0000259" key="1">
    <source>
        <dbReference type="Pfam" id="PF08530"/>
    </source>
</evidence>